<feature type="compositionally biased region" description="Polar residues" evidence="7">
    <location>
        <begin position="1232"/>
        <end position="1243"/>
    </location>
</feature>
<evidence type="ECO:0000313" key="13">
    <source>
        <dbReference type="EMBL" id="KAJ6224477.1"/>
    </source>
</evidence>
<evidence type="ECO:0000256" key="5">
    <source>
        <dbReference type="ARBA" id="ARBA00022989"/>
    </source>
</evidence>
<gene>
    <name evidence="13" type="ORF">RDWZM_003022</name>
</gene>
<feature type="compositionally biased region" description="Low complexity" evidence="7">
    <location>
        <begin position="1927"/>
        <end position="1945"/>
    </location>
</feature>
<keyword evidence="14" id="KW-1185">Reference proteome</keyword>
<keyword evidence="6" id="KW-0472">Membrane</keyword>
<dbReference type="Pfam" id="PF12371">
    <property type="entry name" value="TMEM131_like_N"/>
    <property type="match status" value="1"/>
</dbReference>
<dbReference type="Pfam" id="PF24499">
    <property type="entry name" value="Ig_TMEM131L_4"/>
    <property type="match status" value="1"/>
</dbReference>
<feature type="domain" description="TMEM131L fourth Ig-like" evidence="11">
    <location>
        <begin position="788"/>
        <end position="938"/>
    </location>
</feature>
<dbReference type="Pfam" id="PF24498">
    <property type="entry name" value="Ig_TMEM131L_3"/>
    <property type="match status" value="1"/>
</dbReference>
<evidence type="ECO:0000259" key="8">
    <source>
        <dbReference type="Pfam" id="PF12371"/>
    </source>
</evidence>
<feature type="compositionally biased region" description="Polar residues" evidence="7">
    <location>
        <begin position="1193"/>
        <end position="1205"/>
    </location>
</feature>
<sequence>MISLTGIRFLIEFSSILVLAFLCIMHEFTDVTLAKQFNIDHTSNHANFDDIESESSLHLPPDDESQMIKFTPESLDFGRHPISMPTIETVYIHNRHDEINIQMISISGNTEHFHCSFFEDKVLSTGSNTSFQVAFLARQEGLVNNTLYIHSSVGSFPFHVSAYGDASPFRVRPLIGARVPLNSSFSSTIFFYNPYSTAVQLTEMYTSGGGLHLELPDDEYEASSKLWEVPPYETRPVMKAHFVARIASNHTSYIRIRTNTSNVQLMLPVEVEVSNSPGLYSPLDTLDFGVLRSKYDSPKILPVQVINAALKTIYVNNIVVTPLSDGLTVDFDGPVKLPPRTSNPYHIANVILDPNQFSCSGLCTGKVLIKSKNNQYKLSIPFSVRIIRGELYFNKSFSHFFIDPKSPGYENRILNVENRFDSEIMVHKISLSDEAKPYFRFTMNSTNCTLPVLLPKGKSFSLLKIQFTPSLELNYFSTILRLMTNFSTFDLPLYAYRGHLDLVIPNSSDQTKLDLGLVGLNEEKSSTFIVSNNNPIPIRLIYWHCNLTATAVEFVGTSQGNVTSASQRVELTNNLSRTDATMLQPNYIAVFRVHVNRFSKEGTYNAVIFINTPFETLSFPLLFNVLRGSLISNKVILPKTFPGRTVSSFLNVKSNYTSHIKLKGAFIEPKDERFRVKLNELIIKPGEDNQIQVLFDASSFCLQRICYSALDIEKEVGHLWLLGSGLYSDTAYIDKELYKLLRNQWLLLSESDRNPAVNIRLQVDGFGSFITEAQAQLYWPRLSNKLSIRFPSIRIGRTISKDLMVENPADRPILVQAINVVDYPNSDVLLQLMANGIFHQQWSKSDLDTIEAEIRNGQNASSFLLVNSSSSSNLNSNRINEWLGVAPNSNSYTMFLPPGARQRLAVAFRPVDERNFTSLLILRNNLTIIEVVMLRGEGGRGFLKIGKTLPNTPSSKLSFEFSERHLERKCRNMASQNDPTKTIHTINTLVMKEKFIATNVGRMGLQIRNYLIDGMPCEGYGFHINRCEPIFLMPNQSFDIEIVYSPDFTQPIVSHDLTIIVDDDHSNDQKFKLVANVPKKMLRNCLTSLPRPLWENFIYYLLVIMAMFVLFLSIVVAVSDAHRVTSSLFISMTESLNNENETYNEANLNLDSSKSVTNNENGIVVANGKSHSQSIQSGNGKVRNRRGKGSTGNGHNRTSNKQANGYKQMPTCPKDNVNEKVSNASNFNLSQYDYSESNNWSNGTRKKLLRQDSSSSEHSRRSSSENSSSCSRTADKESDSSTRVSQNKSDTDTSNETLNKTQSQQVNKSIIESKQKLKDQDKKSLDVKHVKETKKTRNTKSSTKHNITEKPTNSHKSSSVEKPKLPEFSVYELKAELNGMKTKARSATMPSLNQSTTPIYNEGNSISQSNIDSAYIGDGDLYGHYNTTNEKKENNSSMIKSPSLDRYENPFRTNSVRNELIRSNNSINSECGNGYGYDNNMEPNKDIWDSPITNFDSELAMNILVKQTEEFAAHDDKQTIARPYGQRKSNFSTERNVNSVTKLSDDKWEIGEWSNELAKNNSSKIKNFDNQSKSYRNYFGNDSNGNLHSKFRTNRSNESKEDKNGRQNHSRTTSSFNGPHCSPYLYSNNFVGNKMSTHLNPSTSSFSPVIGRPTLNNSSQVNRGKRSSPTMVNYENNGNSVFKAFHLNKSTESNFPIKPDLLDLDFLQQGINSYQPSCSNGQQTILGENKQNLNQFFSNSSWSRNSLDVFSPSVDNFFNSSDLLAKSNNSNMFNFENESVWNPSNSNWKSNLNKTTSHDKQEDGGNLSTKWPQTSQSSNSTSNTNAKSQLFLNINQTTHCANNRVWSPFDPYCNASPNNVIGQNQSSSIPENTSFESGTTSVFELFGGKSPWSPLGSSLDEATISPENSNSISVPQDSNLDPFDRFPTNPSPTSSSSSTNHSSTS</sequence>
<dbReference type="Pfam" id="PF24495">
    <property type="entry name" value="Ig_TMEM131_2"/>
    <property type="match status" value="1"/>
</dbReference>
<feature type="compositionally biased region" description="Low complexity" evidence="7">
    <location>
        <begin position="1813"/>
        <end position="1824"/>
    </location>
</feature>
<organism evidence="13 14">
    <name type="scientific">Blomia tropicalis</name>
    <name type="common">Mite</name>
    <dbReference type="NCBI Taxonomy" id="40697"/>
    <lineage>
        <taxon>Eukaryota</taxon>
        <taxon>Metazoa</taxon>
        <taxon>Ecdysozoa</taxon>
        <taxon>Arthropoda</taxon>
        <taxon>Chelicerata</taxon>
        <taxon>Arachnida</taxon>
        <taxon>Acari</taxon>
        <taxon>Acariformes</taxon>
        <taxon>Sarcoptiformes</taxon>
        <taxon>Astigmata</taxon>
        <taxon>Glycyphagoidea</taxon>
        <taxon>Echimyopodidae</taxon>
        <taxon>Blomia</taxon>
    </lineage>
</organism>
<feature type="domain" description="Transmembrane protein 131-like N-terminal" evidence="8">
    <location>
        <begin position="69"/>
        <end position="150"/>
    </location>
</feature>
<protein>
    <recommendedName>
        <fullName evidence="15">Transmembrane protein 131-like protein</fullName>
    </recommendedName>
</protein>
<feature type="domain" description="TMEM131 second Ig-like" evidence="9">
    <location>
        <begin position="168"/>
        <end position="257"/>
    </location>
</feature>
<keyword evidence="4" id="KW-0732">Signal</keyword>
<feature type="compositionally biased region" description="Basic and acidic residues" evidence="7">
    <location>
        <begin position="1311"/>
        <end position="1335"/>
    </location>
</feature>
<feature type="region of interest" description="Disordered" evidence="7">
    <location>
        <begin position="1232"/>
        <end position="1362"/>
    </location>
</feature>
<dbReference type="InterPro" id="IPR056311">
    <property type="entry name" value="TMEM131_Ig_2"/>
</dbReference>
<reference evidence="13" key="1">
    <citation type="submission" date="2022-12" db="EMBL/GenBank/DDBJ databases">
        <title>Genome assemblies of Blomia tropicalis.</title>
        <authorList>
            <person name="Cui Y."/>
        </authorList>
    </citation>
    <scope>NUCLEOTIDE SEQUENCE</scope>
    <source>
        <tissue evidence="13">Adult mites</tissue>
    </source>
</reference>
<dbReference type="EMBL" id="JAPWDV010000001">
    <property type="protein sequence ID" value="KAJ6224477.1"/>
    <property type="molecule type" value="Genomic_DNA"/>
</dbReference>
<comment type="subcellular location">
    <subcellularLocation>
        <location evidence="1">Membrane</location>
        <topology evidence="1">Single-pass type I membrane protein</topology>
    </subcellularLocation>
</comment>
<evidence type="ECO:0000256" key="4">
    <source>
        <dbReference type="ARBA" id="ARBA00022729"/>
    </source>
</evidence>
<evidence type="ECO:0000256" key="6">
    <source>
        <dbReference type="ARBA" id="ARBA00023136"/>
    </source>
</evidence>
<evidence type="ECO:0000259" key="9">
    <source>
        <dbReference type="Pfam" id="PF24495"/>
    </source>
</evidence>
<dbReference type="InterPro" id="IPR055435">
    <property type="entry name" value="Ig_TMEM131L_3"/>
</dbReference>
<dbReference type="InterPro" id="IPR055436">
    <property type="entry name" value="Ig_TMEM131L_4"/>
</dbReference>
<feature type="region of interest" description="Disordered" evidence="7">
    <location>
        <begin position="1165"/>
        <end position="1220"/>
    </location>
</feature>
<dbReference type="Gene3D" id="2.60.40.10">
    <property type="entry name" value="Immunoglobulins"/>
    <property type="match status" value="1"/>
</dbReference>
<evidence type="ECO:0000259" key="11">
    <source>
        <dbReference type="Pfam" id="PF24499"/>
    </source>
</evidence>
<keyword evidence="5" id="KW-1133">Transmembrane helix</keyword>
<feature type="region of interest" description="Disordered" evidence="7">
    <location>
        <begin position="1641"/>
        <end position="1668"/>
    </location>
</feature>
<evidence type="ECO:0000259" key="10">
    <source>
        <dbReference type="Pfam" id="PF24498"/>
    </source>
</evidence>
<dbReference type="GO" id="GO:0016020">
    <property type="term" value="C:membrane"/>
    <property type="evidence" value="ECO:0007669"/>
    <property type="project" value="UniProtKB-SubCell"/>
</dbReference>
<feature type="region of interest" description="Disordered" evidence="7">
    <location>
        <begin position="1427"/>
        <end position="1450"/>
    </location>
</feature>
<evidence type="ECO:0000256" key="7">
    <source>
        <dbReference type="SAM" id="MobiDB-lite"/>
    </source>
</evidence>
<comment type="similarity">
    <text evidence="2">Belongs to the TMEM131 family.</text>
</comment>
<feature type="domain" description="TMEM131L third Ig-like" evidence="10">
    <location>
        <begin position="395"/>
        <end position="496"/>
    </location>
</feature>
<comment type="caution">
    <text evidence="13">The sequence shown here is derived from an EMBL/GenBank/DDBJ whole genome shotgun (WGS) entry which is preliminary data.</text>
</comment>
<accession>A0A9Q0MHC9</accession>
<keyword evidence="3" id="KW-0812">Transmembrane</keyword>
<feature type="region of interest" description="Disordered" evidence="7">
    <location>
        <begin position="1576"/>
        <end position="1618"/>
    </location>
</feature>
<dbReference type="InterPro" id="IPR013783">
    <property type="entry name" value="Ig-like_fold"/>
</dbReference>
<dbReference type="InterPro" id="IPR055437">
    <property type="entry name" value="TMEM131L_Ig_5"/>
</dbReference>
<evidence type="ECO:0000256" key="1">
    <source>
        <dbReference type="ARBA" id="ARBA00004479"/>
    </source>
</evidence>
<evidence type="ECO:0000256" key="2">
    <source>
        <dbReference type="ARBA" id="ARBA00006682"/>
    </source>
</evidence>
<feature type="compositionally biased region" description="Polar residues" evidence="7">
    <location>
        <begin position="1576"/>
        <end position="1587"/>
    </location>
</feature>
<dbReference type="InterPro" id="IPR022113">
    <property type="entry name" value="TMEM131L_N"/>
</dbReference>
<dbReference type="PANTHER" id="PTHR22050:SF0">
    <property type="entry name" value="TRANSMEMBRANE PROTEIN 131 HOMOLOG"/>
    <property type="match status" value="1"/>
</dbReference>
<feature type="compositionally biased region" description="Polar residues" evidence="7">
    <location>
        <begin position="1905"/>
        <end position="1919"/>
    </location>
</feature>
<dbReference type="PANTHER" id="PTHR22050">
    <property type="entry name" value="RW1 PROTEIN HOMOLOG"/>
    <property type="match status" value="1"/>
</dbReference>
<dbReference type="Pfam" id="PF24501">
    <property type="entry name" value="Ig_TMEM131L_5"/>
    <property type="match status" value="1"/>
</dbReference>
<dbReference type="OMA" id="KWEIGEW"/>
<feature type="domain" description="TMEM131L fifth Ig-like" evidence="12">
    <location>
        <begin position="999"/>
        <end position="1061"/>
    </location>
</feature>
<evidence type="ECO:0000313" key="14">
    <source>
        <dbReference type="Proteomes" id="UP001142055"/>
    </source>
</evidence>
<evidence type="ECO:0000259" key="12">
    <source>
        <dbReference type="Pfam" id="PF24501"/>
    </source>
</evidence>
<feature type="region of interest" description="Disordered" evidence="7">
    <location>
        <begin position="1894"/>
        <end position="1945"/>
    </location>
</feature>
<feature type="compositionally biased region" description="Basic and acidic residues" evidence="7">
    <location>
        <begin position="1595"/>
        <end position="1605"/>
    </location>
</feature>
<name>A0A9Q0MHC9_BLOTA</name>
<dbReference type="InterPro" id="IPR039877">
    <property type="entry name" value="TMEM131-like"/>
</dbReference>
<proteinExistence type="inferred from homology"/>
<feature type="compositionally biased region" description="Polar residues" evidence="7">
    <location>
        <begin position="1784"/>
        <end position="1795"/>
    </location>
</feature>
<feature type="region of interest" description="Disordered" evidence="7">
    <location>
        <begin position="1784"/>
        <end position="1824"/>
    </location>
</feature>
<dbReference type="Proteomes" id="UP001142055">
    <property type="component" value="Chromosome 1"/>
</dbReference>
<feature type="compositionally biased region" description="Polar residues" evidence="7">
    <location>
        <begin position="1654"/>
        <end position="1668"/>
    </location>
</feature>
<feature type="compositionally biased region" description="Polar residues" evidence="7">
    <location>
        <begin position="1281"/>
        <end position="1310"/>
    </location>
</feature>
<evidence type="ECO:0000256" key="3">
    <source>
        <dbReference type="ARBA" id="ARBA00022692"/>
    </source>
</evidence>
<evidence type="ECO:0008006" key="15">
    <source>
        <dbReference type="Google" id="ProtNLM"/>
    </source>
</evidence>